<keyword evidence="1" id="KW-0472">Membrane</keyword>
<evidence type="ECO:0000313" key="2">
    <source>
        <dbReference type="EMBL" id="TDF95879.1"/>
    </source>
</evidence>
<name>A0A4R5KJZ8_9BACL</name>
<protein>
    <submittedName>
        <fullName evidence="2">Uncharacterized protein</fullName>
    </submittedName>
</protein>
<evidence type="ECO:0000256" key="1">
    <source>
        <dbReference type="SAM" id="Phobius"/>
    </source>
</evidence>
<organism evidence="2 3">
    <name type="scientific">Paenibacillus piri</name>
    <dbReference type="NCBI Taxonomy" id="2547395"/>
    <lineage>
        <taxon>Bacteria</taxon>
        <taxon>Bacillati</taxon>
        <taxon>Bacillota</taxon>
        <taxon>Bacilli</taxon>
        <taxon>Bacillales</taxon>
        <taxon>Paenibacillaceae</taxon>
        <taxon>Paenibacillus</taxon>
    </lineage>
</organism>
<reference evidence="2 3" key="1">
    <citation type="submission" date="2019-03" db="EMBL/GenBank/DDBJ databases">
        <title>This is whole genome sequence of Paenibacillus sp MS74 strain.</title>
        <authorList>
            <person name="Trinh H.N."/>
        </authorList>
    </citation>
    <scope>NUCLEOTIDE SEQUENCE [LARGE SCALE GENOMIC DNA]</scope>
    <source>
        <strain evidence="2 3">MS74</strain>
    </source>
</reference>
<comment type="caution">
    <text evidence="2">The sequence shown here is derived from an EMBL/GenBank/DDBJ whole genome shotgun (WGS) entry which is preliminary data.</text>
</comment>
<accession>A0A4R5KJZ8</accession>
<dbReference type="InterPro" id="IPR011044">
    <property type="entry name" value="Quino_amine_DH_bsu"/>
</dbReference>
<dbReference type="AlphaFoldDB" id="A0A4R5KJZ8"/>
<proteinExistence type="predicted"/>
<keyword evidence="3" id="KW-1185">Reference proteome</keyword>
<feature type="transmembrane region" description="Helical" evidence="1">
    <location>
        <begin position="12"/>
        <end position="29"/>
    </location>
</feature>
<keyword evidence="1" id="KW-1133">Transmembrane helix</keyword>
<sequence length="542" mass="61475">MNITKKTAGLYWKLAVAITVLCVASLIVWRTHVPQSRLTQLSAADAQKNGSAKMIAMPVSYQVVEDYESSNGNLPQHQFGPLQLNKAKVNRGVQYQANQGHVLGEFASPDGLRMVYFIQRQQLQQEQSGWAQVDMVAYEPQSQQMMIEPIGFTYGDHLESALQSTTMCGYLSNETFLYTTVRNEDEMWVYRVNQYDLAHKKVTPLMELYRVPYTSAAGELPVIYSTQLTPDKKHLFVRDSINGITAYSLETGEKKQAAPGSNEIKPDEYFELRADGGAAVYGTARYQNDLWWFDPAAGTARQPFTAEQGLVDVGADAKGNLMYYNFTYDRAADNWMTGETQKLLLPKGVQVMDAQGNPVKRFSLPKESKERLEFGGYSESKKAVLLHKFAAAVNNNGQPFKKTDSWLLGDLTTGSMTPLNKVDVPDSWDKKDVVFGNVTVNVAAVSAEQQVFVNTADNTYYMCRWKTKLVRLLDEDDTVLYQDEQNKRIYVSSLTRPDLVVAALSYKKYNWDNQRFSWLNGHWITRSQKLPEGDKMYFFQWN</sequence>
<dbReference type="OrthoDB" id="2500450at2"/>
<dbReference type="SUPFAM" id="SSF50969">
    <property type="entry name" value="YVTN repeat-like/Quinoprotein amine dehydrogenase"/>
    <property type="match status" value="1"/>
</dbReference>
<gene>
    <name evidence="2" type="ORF">E1757_19335</name>
</gene>
<dbReference type="Proteomes" id="UP000295636">
    <property type="component" value="Unassembled WGS sequence"/>
</dbReference>
<evidence type="ECO:0000313" key="3">
    <source>
        <dbReference type="Proteomes" id="UP000295636"/>
    </source>
</evidence>
<dbReference type="RefSeq" id="WP_133231089.1">
    <property type="nucleotide sequence ID" value="NZ_SMRT01000009.1"/>
</dbReference>
<dbReference type="EMBL" id="SMRT01000009">
    <property type="protein sequence ID" value="TDF95879.1"/>
    <property type="molecule type" value="Genomic_DNA"/>
</dbReference>
<keyword evidence="1" id="KW-0812">Transmembrane</keyword>